<dbReference type="GO" id="GO:0090729">
    <property type="term" value="F:toxin activity"/>
    <property type="evidence" value="ECO:0007669"/>
    <property type="project" value="InterPro"/>
</dbReference>
<dbReference type="AlphaFoldDB" id="A0AAV8ZA14"/>
<sequence>MALASKTRYNSNTFGIAAGDSLTPVQQDTGIFPESHRNYVVYNMGRTEVYAKLKYGTKVMWHGVADEATIKPGETKELNNWGRPYYVTGCKIYNNTKERAVVQCVYAPNVFPLFADLEPGAFDELRNKMLKEVVAFGIKYVPYVGAGLSAMVKAFWPENKPNVWEQIQDKVEALVEKQVLNAIAGILSGDVKYFQERITVLSEEIENGGSPESLRVHYMNIAQDLVGFEKKFIFGSEFDNYKEINKYILPHFSTTVLMKISFYVIGMTQGSNIGLSNEDVRNIKLYGERTIQGNSGANKYIMDMYEDRLIDAYRTKVAEDLYDNMMNVRSYVGSQGMEYITIWNYLFANLSEEGLYNDVVVYSTFFGRQTGKMIAQAIPDVQVEPLTPSLTNGKRNKMTKVDFYMWRNQGGAARVGGMKVFFENGQNYTLGTTSGEVQTADFNGALLQKLEVYGGGAIDHLVFHFSNGQVKKIGEKANHNTHTVYELENHHIVGMFLATDNYSLGGQAANFCVSYKLNDK</sequence>
<name>A0AAV8ZA14_9CUCU</name>
<dbReference type="Gene3D" id="1.20.190.10">
    <property type="entry name" value="Pesticidal crystal protein, N-terminal domain"/>
    <property type="match status" value="1"/>
</dbReference>
<comment type="caution">
    <text evidence="1">The sequence shown here is derived from an EMBL/GenBank/DDBJ whole genome shotgun (WGS) entry which is preliminary data.</text>
</comment>
<evidence type="ECO:0000313" key="1">
    <source>
        <dbReference type="EMBL" id="KAJ8960441.1"/>
    </source>
</evidence>
<keyword evidence="2" id="KW-1185">Reference proteome</keyword>
<dbReference type="SUPFAM" id="SSF56849">
    <property type="entry name" value="delta-Endotoxin (insectocide), N-terminal domain"/>
    <property type="match status" value="1"/>
</dbReference>
<dbReference type="Proteomes" id="UP001162162">
    <property type="component" value="Unassembled WGS sequence"/>
</dbReference>
<protein>
    <submittedName>
        <fullName evidence="1">Uncharacterized protein</fullName>
    </submittedName>
</protein>
<organism evidence="1 2">
    <name type="scientific">Aromia moschata</name>
    <dbReference type="NCBI Taxonomy" id="1265417"/>
    <lineage>
        <taxon>Eukaryota</taxon>
        <taxon>Metazoa</taxon>
        <taxon>Ecdysozoa</taxon>
        <taxon>Arthropoda</taxon>
        <taxon>Hexapoda</taxon>
        <taxon>Insecta</taxon>
        <taxon>Pterygota</taxon>
        <taxon>Neoptera</taxon>
        <taxon>Endopterygota</taxon>
        <taxon>Coleoptera</taxon>
        <taxon>Polyphaga</taxon>
        <taxon>Cucujiformia</taxon>
        <taxon>Chrysomeloidea</taxon>
        <taxon>Cerambycidae</taxon>
        <taxon>Cerambycinae</taxon>
        <taxon>Callichromatini</taxon>
        <taxon>Aromia</taxon>
    </lineage>
</organism>
<dbReference type="InterPro" id="IPR036716">
    <property type="entry name" value="Pest_crys_N_sf"/>
</dbReference>
<dbReference type="EMBL" id="JAPWTK010000008">
    <property type="protein sequence ID" value="KAJ8960441.1"/>
    <property type="molecule type" value="Genomic_DNA"/>
</dbReference>
<proteinExistence type="predicted"/>
<reference evidence="1" key="1">
    <citation type="journal article" date="2023" name="Insect Mol. Biol.">
        <title>Genome sequencing provides insights into the evolution of gene families encoding plant cell wall-degrading enzymes in longhorned beetles.</title>
        <authorList>
            <person name="Shin N.R."/>
            <person name="Okamura Y."/>
            <person name="Kirsch R."/>
            <person name="Pauchet Y."/>
        </authorList>
    </citation>
    <scope>NUCLEOTIDE SEQUENCE</scope>
    <source>
        <strain evidence="1">AMC_N1</strain>
    </source>
</reference>
<gene>
    <name evidence="1" type="ORF">NQ318_013725</name>
</gene>
<evidence type="ECO:0000313" key="2">
    <source>
        <dbReference type="Proteomes" id="UP001162162"/>
    </source>
</evidence>
<accession>A0AAV8ZA14</accession>